<dbReference type="InterPro" id="IPR011063">
    <property type="entry name" value="TilS/TtcA_N"/>
</dbReference>
<keyword evidence="4" id="KW-0547">Nucleotide-binding</keyword>
<dbReference type="NCBIfam" id="TIGR02432">
    <property type="entry name" value="lysidine_TilS_N"/>
    <property type="match status" value="1"/>
</dbReference>
<dbReference type="AlphaFoldDB" id="A0A8H5GZ32"/>
<evidence type="ECO:0000256" key="2">
    <source>
        <dbReference type="ARBA" id="ARBA00022598"/>
    </source>
</evidence>
<reference evidence="8 9" key="1">
    <citation type="journal article" date="2020" name="ISME J.">
        <title>Uncovering the hidden diversity of litter-decomposition mechanisms in mushroom-forming fungi.</title>
        <authorList>
            <person name="Floudas D."/>
            <person name="Bentzer J."/>
            <person name="Ahren D."/>
            <person name="Johansson T."/>
            <person name="Persson P."/>
            <person name="Tunlid A."/>
        </authorList>
    </citation>
    <scope>NUCLEOTIDE SEQUENCE [LARGE SCALE GENOMIC DNA]</scope>
    <source>
        <strain evidence="8 9">CBS 291.85</strain>
    </source>
</reference>
<dbReference type="GO" id="GO:0005524">
    <property type="term" value="F:ATP binding"/>
    <property type="evidence" value="ECO:0007669"/>
    <property type="project" value="UniProtKB-KW"/>
</dbReference>
<dbReference type="PANTHER" id="PTHR43033:SF1">
    <property type="entry name" value="TRNA(ILE)-LYSIDINE SYNTHASE-RELATED"/>
    <property type="match status" value="1"/>
</dbReference>
<dbReference type="Pfam" id="PF01171">
    <property type="entry name" value="ATP_bind_3"/>
    <property type="match status" value="1"/>
</dbReference>
<dbReference type="HAMAP" id="MF_01161">
    <property type="entry name" value="tRNA_Ile_lys_synt"/>
    <property type="match status" value="1"/>
</dbReference>
<dbReference type="InterPro" id="IPR014729">
    <property type="entry name" value="Rossmann-like_a/b/a_fold"/>
</dbReference>
<dbReference type="GO" id="GO:0008033">
    <property type="term" value="P:tRNA processing"/>
    <property type="evidence" value="ECO:0007669"/>
    <property type="project" value="UniProtKB-KW"/>
</dbReference>
<keyword evidence="5" id="KW-0067">ATP-binding</keyword>
<dbReference type="InterPro" id="IPR012795">
    <property type="entry name" value="tRNA_Ile_lys_synt_N"/>
</dbReference>
<dbReference type="SUPFAM" id="SSF52402">
    <property type="entry name" value="Adenine nucleotide alpha hydrolases-like"/>
    <property type="match status" value="1"/>
</dbReference>
<evidence type="ECO:0000259" key="7">
    <source>
        <dbReference type="Pfam" id="PF01171"/>
    </source>
</evidence>
<evidence type="ECO:0000313" key="9">
    <source>
        <dbReference type="Proteomes" id="UP000559256"/>
    </source>
</evidence>
<dbReference type="Proteomes" id="UP000559256">
    <property type="component" value="Unassembled WGS sequence"/>
</dbReference>
<gene>
    <name evidence="8" type="ORF">D9758_000902</name>
</gene>
<dbReference type="CDD" id="cd01992">
    <property type="entry name" value="TilS_N"/>
    <property type="match status" value="1"/>
</dbReference>
<feature type="domain" description="tRNA(Ile)-lysidine/2-thiocytidine synthase N-terminal" evidence="7">
    <location>
        <begin position="33"/>
        <end position="245"/>
    </location>
</feature>
<protein>
    <recommendedName>
        <fullName evidence="1">tRNA(Ile)-lysidine synthetase</fullName>
        <ecNumber evidence="1">6.3.4.19</ecNumber>
    </recommendedName>
</protein>
<name>A0A8H5GZ32_9AGAR</name>
<dbReference type="EMBL" id="JAACJM010000003">
    <property type="protein sequence ID" value="KAF5373600.1"/>
    <property type="molecule type" value="Genomic_DNA"/>
</dbReference>
<sequence length="575" mass="65613">MNRLVRQVLPISSEEFAKMFRRCRPPSGWSETIAVSNSGGPDSTCLLFLINRFLSENAHMRDVPRRAVSIHINHDLQASAASMAEQCAESAKSIGVEHFTYKIPWSKGSWPHKPNDTTMESDARNARYRILNDVVTDLDADIVAMGHHLDDQIETSLMRVMKGSTPDGAAGMKCIRRWGMGFGYQEKDHARGMFAYEGMRRWIIRPLLSLPKDRIYATCNENKLSYVTDPTNSDDTLTIRNSVRKWLSDPSQLDPSKLPPETQKALDEFEIDISGGKERVYPILQELNHESENIDQEGDSLVQRPFFHADGPQVDSIISRSTLGSPAGTYLISCPSLTPITDPKIRRAFVLRILRYVSFRPWGSLGAQVNRRRHSLDLITENLWYPNPLQWRITPFCAGGGVAWQPVVFRGNRFKMPEPSLYSALENNPMGWLASRQVPLNKNTGTMGWNPLTAHVTEFLRQKLRQNAAFAELAWDNRFLVTFDLTKMPSDVLEVLDHPHADASIRINSRTRWFWPVVLLNKHGASDEILHFKVESLENDLISELHKERDMSWKKMEEVQSSWITTRFIRALTSL</sequence>
<dbReference type="OrthoDB" id="434144at2759"/>
<dbReference type="GO" id="GO:0032267">
    <property type="term" value="F:tRNA(Ile)-lysidine synthase activity"/>
    <property type="evidence" value="ECO:0007669"/>
    <property type="project" value="UniProtKB-EC"/>
</dbReference>
<evidence type="ECO:0000256" key="1">
    <source>
        <dbReference type="ARBA" id="ARBA00013267"/>
    </source>
</evidence>
<comment type="catalytic activity">
    <reaction evidence="6">
        <text>cytidine(34) in tRNA(Ile2) + L-lysine + ATP = lysidine(34) in tRNA(Ile2) + AMP + diphosphate + H(+)</text>
        <dbReference type="Rhea" id="RHEA:43744"/>
        <dbReference type="Rhea" id="RHEA-COMP:10625"/>
        <dbReference type="Rhea" id="RHEA-COMP:10670"/>
        <dbReference type="ChEBI" id="CHEBI:15378"/>
        <dbReference type="ChEBI" id="CHEBI:30616"/>
        <dbReference type="ChEBI" id="CHEBI:32551"/>
        <dbReference type="ChEBI" id="CHEBI:33019"/>
        <dbReference type="ChEBI" id="CHEBI:82748"/>
        <dbReference type="ChEBI" id="CHEBI:83665"/>
        <dbReference type="ChEBI" id="CHEBI:456215"/>
        <dbReference type="EC" id="6.3.4.19"/>
    </reaction>
</comment>
<dbReference type="EC" id="6.3.4.19" evidence="1"/>
<dbReference type="InterPro" id="IPR012094">
    <property type="entry name" value="tRNA_Ile_lys_synt"/>
</dbReference>
<evidence type="ECO:0000256" key="5">
    <source>
        <dbReference type="ARBA" id="ARBA00022840"/>
    </source>
</evidence>
<evidence type="ECO:0000256" key="6">
    <source>
        <dbReference type="ARBA" id="ARBA00048539"/>
    </source>
</evidence>
<proteinExistence type="inferred from homology"/>
<comment type="caution">
    <text evidence="8">The sequence shown here is derived from an EMBL/GenBank/DDBJ whole genome shotgun (WGS) entry which is preliminary data.</text>
</comment>
<evidence type="ECO:0000256" key="4">
    <source>
        <dbReference type="ARBA" id="ARBA00022741"/>
    </source>
</evidence>
<keyword evidence="9" id="KW-1185">Reference proteome</keyword>
<evidence type="ECO:0000313" key="8">
    <source>
        <dbReference type="EMBL" id="KAF5373600.1"/>
    </source>
</evidence>
<keyword evidence="3" id="KW-0819">tRNA processing</keyword>
<keyword evidence="2" id="KW-0436">Ligase</keyword>
<evidence type="ECO:0000256" key="3">
    <source>
        <dbReference type="ARBA" id="ARBA00022694"/>
    </source>
</evidence>
<accession>A0A8H5GZ32</accession>
<organism evidence="8 9">
    <name type="scientific">Tetrapyrgos nigripes</name>
    <dbReference type="NCBI Taxonomy" id="182062"/>
    <lineage>
        <taxon>Eukaryota</taxon>
        <taxon>Fungi</taxon>
        <taxon>Dikarya</taxon>
        <taxon>Basidiomycota</taxon>
        <taxon>Agaricomycotina</taxon>
        <taxon>Agaricomycetes</taxon>
        <taxon>Agaricomycetidae</taxon>
        <taxon>Agaricales</taxon>
        <taxon>Marasmiineae</taxon>
        <taxon>Marasmiaceae</taxon>
        <taxon>Tetrapyrgos</taxon>
    </lineage>
</organism>
<dbReference type="Gene3D" id="3.40.50.620">
    <property type="entry name" value="HUPs"/>
    <property type="match status" value="1"/>
</dbReference>
<dbReference type="PANTHER" id="PTHR43033">
    <property type="entry name" value="TRNA(ILE)-LYSIDINE SYNTHASE-RELATED"/>
    <property type="match status" value="1"/>
</dbReference>